<sequence length="92" mass="10272">MQAPDAEGEPRTALPIRRHEGVPANSARYAHLVTGAESLEYLAWRYQGSSEGWWRLADANPLRFPLDWRPGDQLDVASGGNAPGLVTRDRRF</sequence>
<dbReference type="AlphaFoldDB" id="A0A371K5Z9"/>
<protein>
    <recommendedName>
        <fullName evidence="3">LysM domain-containing protein</fullName>
    </recommendedName>
</protein>
<organism evidence="1 2">
    <name type="scientific">Lysobacter silvisoli</name>
    <dbReference type="NCBI Taxonomy" id="2293254"/>
    <lineage>
        <taxon>Bacteria</taxon>
        <taxon>Pseudomonadati</taxon>
        <taxon>Pseudomonadota</taxon>
        <taxon>Gammaproteobacteria</taxon>
        <taxon>Lysobacterales</taxon>
        <taxon>Lysobacteraceae</taxon>
        <taxon>Lysobacter</taxon>
    </lineage>
</organism>
<accession>A0A371K5Z9</accession>
<dbReference type="EMBL" id="QTSU01000001">
    <property type="protein sequence ID" value="RDZ29294.1"/>
    <property type="molecule type" value="Genomic_DNA"/>
</dbReference>
<proteinExistence type="predicted"/>
<dbReference type="Proteomes" id="UP000264492">
    <property type="component" value="Unassembled WGS sequence"/>
</dbReference>
<evidence type="ECO:0008006" key="3">
    <source>
        <dbReference type="Google" id="ProtNLM"/>
    </source>
</evidence>
<evidence type="ECO:0000313" key="2">
    <source>
        <dbReference type="Proteomes" id="UP000264492"/>
    </source>
</evidence>
<gene>
    <name evidence="1" type="ORF">DX914_09475</name>
</gene>
<evidence type="ECO:0000313" key="1">
    <source>
        <dbReference type="EMBL" id="RDZ29294.1"/>
    </source>
</evidence>
<name>A0A371K5Z9_9GAMM</name>
<keyword evidence="2" id="KW-1185">Reference proteome</keyword>
<reference evidence="1 2" key="1">
    <citation type="submission" date="2018-08" db="EMBL/GenBank/DDBJ databases">
        <title>Lysobacter sp. zong2l5, whole genome shotgun sequence.</title>
        <authorList>
            <person name="Zhang X."/>
            <person name="Feng G."/>
            <person name="Zhu H."/>
        </authorList>
    </citation>
    <scope>NUCLEOTIDE SEQUENCE [LARGE SCALE GENOMIC DNA]</scope>
    <source>
        <strain evidence="2">zong2l5</strain>
    </source>
</reference>
<comment type="caution">
    <text evidence="1">The sequence shown here is derived from an EMBL/GenBank/DDBJ whole genome shotgun (WGS) entry which is preliminary data.</text>
</comment>